<organism evidence="1 2">
    <name type="scientific">Klebsiella michiganensis</name>
    <dbReference type="NCBI Taxonomy" id="1134687"/>
    <lineage>
        <taxon>Bacteria</taxon>
        <taxon>Pseudomonadati</taxon>
        <taxon>Pseudomonadota</taxon>
        <taxon>Gammaproteobacteria</taxon>
        <taxon>Enterobacterales</taxon>
        <taxon>Enterobacteriaceae</taxon>
        <taxon>Klebsiella/Raoultella group</taxon>
        <taxon>Klebsiella</taxon>
    </lineage>
</organism>
<proteinExistence type="predicted"/>
<evidence type="ECO:0000313" key="1">
    <source>
        <dbReference type="EMBL" id="MDS7901673.1"/>
    </source>
</evidence>
<reference evidence="1" key="1">
    <citation type="journal article" date="2023" name="Front. Microbiol.">
        <title>Genomic characterization of carbapenem-resistant Klebsiella oxytoca complex in China: a multi-center study.</title>
        <authorList>
            <person name="Wan W."/>
            <person name="Yang X."/>
            <person name="Yu H."/>
            <person name="Wang M."/>
            <person name="Jia W."/>
            <person name="Huang B."/>
            <person name="Qu F."/>
            <person name="Shan B."/>
            <person name="Tang Y.W."/>
            <person name="Chen L."/>
            <person name="Du H."/>
        </authorList>
    </citation>
    <scope>NUCLEOTIDE SEQUENCE</scope>
    <source>
        <strain evidence="1">HD1688</strain>
    </source>
</reference>
<dbReference type="EMBL" id="JAQSKY010000020">
    <property type="protein sequence ID" value="MDS7901673.1"/>
    <property type="molecule type" value="Genomic_DNA"/>
</dbReference>
<gene>
    <name evidence="1" type="ORF">PTQ40_22150</name>
</gene>
<comment type="caution">
    <text evidence="1">The sequence shown here is derived from an EMBL/GenBank/DDBJ whole genome shotgun (WGS) entry which is preliminary data.</text>
</comment>
<protein>
    <submittedName>
        <fullName evidence="1">Uncharacterized protein</fullName>
    </submittedName>
</protein>
<dbReference type="Proteomes" id="UP001249822">
    <property type="component" value="Unassembled WGS sequence"/>
</dbReference>
<sequence>MKNKDEELKVVAVVQINSGEALVLNRPLNFIYEEIGRDLIGSDGPFKRALFYSPASAAFKAFAGSEMTLNMRDGSQRKVKDHWWSGCLPEHQSVTACDLQSLKKCYVFFGGMAISPEDYQTLRDSYTGCVYPYWDYEKLIKYDDMRKNLCRRLFHEQKRVKSLIAEVKKKQAILDGGLKA</sequence>
<dbReference type="AlphaFoldDB" id="A0AB35PZQ6"/>
<dbReference type="RefSeq" id="WP_311123972.1">
    <property type="nucleotide sequence ID" value="NZ_JAQSKY010000020.1"/>
</dbReference>
<reference evidence="1" key="2">
    <citation type="submission" date="2023-01" db="EMBL/GenBank/DDBJ databases">
        <authorList>
            <person name="Du H."/>
            <person name="Wan W."/>
        </authorList>
    </citation>
    <scope>NUCLEOTIDE SEQUENCE</scope>
    <source>
        <strain evidence="1">HD1688</strain>
    </source>
</reference>
<evidence type="ECO:0000313" key="2">
    <source>
        <dbReference type="Proteomes" id="UP001249822"/>
    </source>
</evidence>
<name>A0AB35PZQ6_9ENTR</name>
<accession>A0AB35PZQ6</accession>